<dbReference type="OrthoDB" id="5459937at2"/>
<dbReference type="PANTHER" id="PTHR43072">
    <property type="entry name" value="N-ACETYLTRANSFERASE"/>
    <property type="match status" value="1"/>
</dbReference>
<dbReference type="GO" id="GO:0016747">
    <property type="term" value="F:acyltransferase activity, transferring groups other than amino-acyl groups"/>
    <property type="evidence" value="ECO:0007669"/>
    <property type="project" value="InterPro"/>
</dbReference>
<dbReference type="EMBL" id="CYHG01000001">
    <property type="protein sequence ID" value="CUB02467.1"/>
    <property type="molecule type" value="Genomic_DNA"/>
</dbReference>
<feature type="domain" description="N-acetyltransferase" evidence="3">
    <location>
        <begin position="6"/>
        <end position="164"/>
    </location>
</feature>
<dbReference type="PANTHER" id="PTHR43072:SF23">
    <property type="entry name" value="UPF0039 PROTEIN C11D3.02C"/>
    <property type="match status" value="1"/>
</dbReference>
<keyword evidence="5" id="KW-1185">Reference proteome</keyword>
<keyword evidence="2 4" id="KW-0012">Acyltransferase</keyword>
<evidence type="ECO:0000256" key="1">
    <source>
        <dbReference type="ARBA" id="ARBA00022679"/>
    </source>
</evidence>
<dbReference type="InterPro" id="IPR000182">
    <property type="entry name" value="GNAT_dom"/>
</dbReference>
<dbReference type="SUPFAM" id="SSF55729">
    <property type="entry name" value="Acyl-CoA N-acyltransferases (Nat)"/>
    <property type="match status" value="1"/>
</dbReference>
<gene>
    <name evidence="4" type="ORF">Ga0061065_101300</name>
</gene>
<dbReference type="Pfam" id="PF00583">
    <property type="entry name" value="Acetyltransf_1"/>
    <property type="match status" value="1"/>
</dbReference>
<dbReference type="CDD" id="cd04301">
    <property type="entry name" value="NAT_SF"/>
    <property type="match status" value="1"/>
</dbReference>
<dbReference type="Gene3D" id="3.40.630.30">
    <property type="match status" value="1"/>
</dbReference>
<name>A0A0K6IGI9_9GAMM</name>
<reference evidence="5" key="1">
    <citation type="submission" date="2015-08" db="EMBL/GenBank/DDBJ databases">
        <authorList>
            <person name="Varghese N."/>
        </authorList>
    </citation>
    <scope>NUCLEOTIDE SEQUENCE [LARGE SCALE GENOMIC DNA]</scope>
    <source>
        <strain evidence="5">JCM 18476</strain>
    </source>
</reference>
<evidence type="ECO:0000313" key="5">
    <source>
        <dbReference type="Proteomes" id="UP000182769"/>
    </source>
</evidence>
<dbReference type="AlphaFoldDB" id="A0A0K6IGI9"/>
<protein>
    <submittedName>
        <fullName evidence="4">L-amino acid N-acyltransferase YncA</fullName>
    </submittedName>
</protein>
<dbReference type="STRING" id="1137284.GCA_001418205_00301"/>
<evidence type="ECO:0000313" key="4">
    <source>
        <dbReference type="EMBL" id="CUB02467.1"/>
    </source>
</evidence>
<accession>A0A0K6IGI9</accession>
<evidence type="ECO:0000259" key="3">
    <source>
        <dbReference type="PROSITE" id="PS51186"/>
    </source>
</evidence>
<organism evidence="4 5">
    <name type="scientific">Marinomonas fungiae</name>
    <dbReference type="NCBI Taxonomy" id="1137284"/>
    <lineage>
        <taxon>Bacteria</taxon>
        <taxon>Pseudomonadati</taxon>
        <taxon>Pseudomonadota</taxon>
        <taxon>Gammaproteobacteria</taxon>
        <taxon>Oceanospirillales</taxon>
        <taxon>Oceanospirillaceae</taxon>
        <taxon>Marinomonas</taxon>
    </lineage>
</organism>
<evidence type="ECO:0000256" key="2">
    <source>
        <dbReference type="ARBA" id="ARBA00023315"/>
    </source>
</evidence>
<dbReference type="PROSITE" id="PS51186">
    <property type="entry name" value="GNAT"/>
    <property type="match status" value="1"/>
</dbReference>
<dbReference type="Proteomes" id="UP000182769">
    <property type="component" value="Unassembled WGS sequence"/>
</dbReference>
<sequence length="164" mass="18269">MSSLPLSVRPATLEDAPTILSIFSEAEAQTDFKSGINLIGVMDWVESADELRPLWVLESDQAIIGWCSLENFYGLPSFDGVVEVAIYIQHDYQRLGCGHWLLNYIAKQAGHLDIHTLVAYVLMANHNSHTFFLKNNFETWGRLPNVARCGGVHGDLVLLGRQLG</sequence>
<keyword evidence="1 4" id="KW-0808">Transferase</keyword>
<dbReference type="InterPro" id="IPR016181">
    <property type="entry name" value="Acyl_CoA_acyltransferase"/>
</dbReference>
<dbReference type="RefSeq" id="WP_055461431.1">
    <property type="nucleotide sequence ID" value="NZ_CYHG01000001.1"/>
</dbReference>
<proteinExistence type="predicted"/>